<protein>
    <recommendedName>
        <fullName evidence="6">Kinase</fullName>
        <ecNumber evidence="6">2.7.-.-</ecNumber>
    </recommendedName>
</protein>
<dbReference type="OMA" id="MQWREYV"/>
<dbReference type="GO" id="GO:0005524">
    <property type="term" value="F:ATP binding"/>
    <property type="evidence" value="ECO:0007669"/>
    <property type="project" value="UniProtKB-KW"/>
</dbReference>
<keyword evidence="9" id="KW-1185">Reference proteome</keyword>
<reference evidence="7 9" key="2">
    <citation type="journal article" date="2013" name="Nature">
        <title>Insights into bilaterian evolution from three spiralian genomes.</title>
        <authorList>
            <person name="Simakov O."/>
            <person name="Marletaz F."/>
            <person name="Cho S.J."/>
            <person name="Edsinger-Gonzales E."/>
            <person name="Havlak P."/>
            <person name="Hellsten U."/>
            <person name="Kuo D.H."/>
            <person name="Larsson T."/>
            <person name="Lv J."/>
            <person name="Arendt D."/>
            <person name="Savage R."/>
            <person name="Osoegawa K."/>
            <person name="de Jong P."/>
            <person name="Grimwood J."/>
            <person name="Chapman J.A."/>
            <person name="Shapiro H."/>
            <person name="Aerts A."/>
            <person name="Otillar R.P."/>
            <person name="Terry A.Y."/>
            <person name="Boore J.L."/>
            <person name="Grigoriev I.V."/>
            <person name="Lindberg D.R."/>
            <person name="Seaver E.C."/>
            <person name="Weisblat D.A."/>
            <person name="Putnam N.H."/>
            <person name="Rokhsar D.S."/>
        </authorList>
    </citation>
    <scope>NUCLEOTIDE SEQUENCE</scope>
    <source>
        <strain evidence="7 9">I ESC-2004</strain>
    </source>
</reference>
<sequence length="342" mass="39273">MGEFEIAAAAAVANVDRSTSSKSTDSVCACPFQKSSWRKIRNMVHWSPFVQQFKKHKYPWVQLAGHQGTLFQAGEQQGTILKKLCPKEHYCLQALMTDILRPYIPEYKGDVEKDGDKFIEMQDLLCEFESPCVMDCKIGTRTYLEDELGKARQNPKLRKDMYKKMTDIDPSEPTPEEHASQGVTKPRYMIWRETMSSTANLGFRIEGIKRQDKHSTNYKTTRTRESVKEVLWGFLDQQRHVVVKYLRRLKAMRATLESSPFFASHEVIGSSLLFVHDHTGEASVWMIDFGKTTPLPPGSMLNHRSVWEEGNREDGYLFGLDNFIAIFEEILNETNQPSTIST</sequence>
<gene>
    <name evidence="7" type="ORF">CAPTEDRAFT_133411</name>
</gene>
<dbReference type="AlphaFoldDB" id="R7VEF4"/>
<evidence type="ECO:0000256" key="4">
    <source>
        <dbReference type="ARBA" id="ARBA00022777"/>
    </source>
</evidence>
<evidence type="ECO:0000256" key="5">
    <source>
        <dbReference type="ARBA" id="ARBA00022840"/>
    </source>
</evidence>
<evidence type="ECO:0000313" key="7">
    <source>
        <dbReference type="EMBL" id="ELU17198.1"/>
    </source>
</evidence>
<dbReference type="EnsemblMetazoa" id="CapteT133411">
    <property type="protein sequence ID" value="CapteP133411"/>
    <property type="gene ID" value="CapteG133411"/>
</dbReference>
<dbReference type="PANTHER" id="PTHR12400:SF26">
    <property type="entry name" value="KINASE"/>
    <property type="match status" value="1"/>
</dbReference>
<keyword evidence="2 6" id="KW-0808">Transferase</keyword>
<evidence type="ECO:0000313" key="9">
    <source>
        <dbReference type="Proteomes" id="UP000014760"/>
    </source>
</evidence>
<dbReference type="GO" id="GO:0005634">
    <property type="term" value="C:nucleus"/>
    <property type="evidence" value="ECO:0007669"/>
    <property type="project" value="TreeGrafter"/>
</dbReference>
<dbReference type="SUPFAM" id="SSF56104">
    <property type="entry name" value="SAICAR synthase-like"/>
    <property type="match status" value="1"/>
</dbReference>
<reference evidence="8" key="3">
    <citation type="submission" date="2015-06" db="UniProtKB">
        <authorList>
            <consortium name="EnsemblMetazoa"/>
        </authorList>
    </citation>
    <scope>IDENTIFICATION</scope>
</reference>
<dbReference type="EMBL" id="AMQN01004103">
    <property type="status" value="NOT_ANNOTATED_CDS"/>
    <property type="molecule type" value="Genomic_DNA"/>
</dbReference>
<keyword evidence="3" id="KW-0547">Nucleotide-binding</keyword>
<accession>R7VEF4</accession>
<organism evidence="7">
    <name type="scientific">Capitella teleta</name>
    <name type="common">Polychaete worm</name>
    <dbReference type="NCBI Taxonomy" id="283909"/>
    <lineage>
        <taxon>Eukaryota</taxon>
        <taxon>Metazoa</taxon>
        <taxon>Spiralia</taxon>
        <taxon>Lophotrochozoa</taxon>
        <taxon>Annelida</taxon>
        <taxon>Polychaeta</taxon>
        <taxon>Sedentaria</taxon>
        <taxon>Scolecida</taxon>
        <taxon>Capitellidae</taxon>
        <taxon>Capitella</taxon>
    </lineage>
</organism>
<keyword evidence="4 6" id="KW-0418">Kinase</keyword>
<evidence type="ECO:0000313" key="8">
    <source>
        <dbReference type="EnsemblMetazoa" id="CapteP133411"/>
    </source>
</evidence>
<proteinExistence type="inferred from homology"/>
<evidence type="ECO:0000256" key="3">
    <source>
        <dbReference type="ARBA" id="ARBA00022741"/>
    </source>
</evidence>
<dbReference type="InterPro" id="IPR038286">
    <property type="entry name" value="IPK_sf"/>
</dbReference>
<dbReference type="Pfam" id="PF03770">
    <property type="entry name" value="IPK"/>
    <property type="match status" value="1"/>
</dbReference>
<dbReference type="Proteomes" id="UP000014760">
    <property type="component" value="Unassembled WGS sequence"/>
</dbReference>
<reference evidence="9" key="1">
    <citation type="submission" date="2012-12" db="EMBL/GenBank/DDBJ databases">
        <authorList>
            <person name="Hellsten U."/>
            <person name="Grimwood J."/>
            <person name="Chapman J.A."/>
            <person name="Shapiro H."/>
            <person name="Aerts A."/>
            <person name="Otillar R.P."/>
            <person name="Terry A.Y."/>
            <person name="Boore J.L."/>
            <person name="Simakov O."/>
            <person name="Marletaz F."/>
            <person name="Cho S.-J."/>
            <person name="Edsinger-Gonzales E."/>
            <person name="Havlak P."/>
            <person name="Kuo D.-H."/>
            <person name="Larsson T."/>
            <person name="Lv J."/>
            <person name="Arendt D."/>
            <person name="Savage R."/>
            <person name="Osoegawa K."/>
            <person name="de Jong P."/>
            <person name="Lindberg D.R."/>
            <person name="Seaver E.C."/>
            <person name="Weisblat D.A."/>
            <person name="Putnam N.H."/>
            <person name="Grigoriev I.V."/>
            <person name="Rokhsar D.S."/>
        </authorList>
    </citation>
    <scope>NUCLEOTIDE SEQUENCE</scope>
    <source>
        <strain evidence="9">I ESC-2004</strain>
    </source>
</reference>
<dbReference type="STRING" id="283909.R7VEF4"/>
<dbReference type="GO" id="GO:0032958">
    <property type="term" value="P:inositol phosphate biosynthetic process"/>
    <property type="evidence" value="ECO:0007669"/>
    <property type="project" value="InterPro"/>
</dbReference>
<dbReference type="FunFam" id="3.30.470.160:FF:000001">
    <property type="entry name" value="Kinase"/>
    <property type="match status" value="1"/>
</dbReference>
<dbReference type="OrthoDB" id="338650at2759"/>
<keyword evidence="5" id="KW-0067">ATP-binding</keyword>
<dbReference type="GO" id="GO:0000828">
    <property type="term" value="F:inositol hexakisphosphate kinase activity"/>
    <property type="evidence" value="ECO:0007669"/>
    <property type="project" value="TreeGrafter"/>
</dbReference>
<dbReference type="InterPro" id="IPR005522">
    <property type="entry name" value="IPK"/>
</dbReference>
<evidence type="ECO:0000256" key="6">
    <source>
        <dbReference type="RuleBase" id="RU363090"/>
    </source>
</evidence>
<dbReference type="Gene3D" id="3.30.470.160">
    <property type="entry name" value="Inositol polyphosphate kinase"/>
    <property type="match status" value="1"/>
</dbReference>
<dbReference type="GO" id="GO:0046854">
    <property type="term" value="P:phosphatidylinositol phosphate biosynthetic process"/>
    <property type="evidence" value="ECO:0007669"/>
    <property type="project" value="TreeGrafter"/>
</dbReference>
<dbReference type="EC" id="2.7.-.-" evidence="6"/>
<dbReference type="HOGENOM" id="CLU_017767_3_1_1"/>
<dbReference type="EMBL" id="KB292627">
    <property type="protein sequence ID" value="ELU17198.1"/>
    <property type="molecule type" value="Genomic_DNA"/>
</dbReference>
<name>R7VEF4_CAPTE</name>
<evidence type="ECO:0000256" key="2">
    <source>
        <dbReference type="ARBA" id="ARBA00022679"/>
    </source>
</evidence>
<comment type="similarity">
    <text evidence="1 6">Belongs to the inositol phosphokinase (IPK) family.</text>
</comment>
<dbReference type="PANTHER" id="PTHR12400">
    <property type="entry name" value="INOSITOL POLYPHOSPHATE KINASE"/>
    <property type="match status" value="1"/>
</dbReference>
<dbReference type="GO" id="GO:0005737">
    <property type="term" value="C:cytoplasm"/>
    <property type="evidence" value="ECO:0007669"/>
    <property type="project" value="TreeGrafter"/>
</dbReference>
<evidence type="ECO:0000256" key="1">
    <source>
        <dbReference type="ARBA" id="ARBA00007374"/>
    </source>
</evidence>